<accession>O59541</accession>
<evidence type="ECO:0000313" key="2">
    <source>
        <dbReference type="Proteomes" id="UP000000752"/>
    </source>
</evidence>
<dbReference type="EMBL" id="BA000001">
    <property type="protein sequence ID" value="BAA31002.1"/>
    <property type="molecule type" value="Genomic_DNA"/>
</dbReference>
<dbReference type="Proteomes" id="UP000000752">
    <property type="component" value="Chromosome"/>
</dbReference>
<proteinExistence type="predicted"/>
<evidence type="ECO:0000313" key="1">
    <source>
        <dbReference type="EMBL" id="BAA31002.1"/>
    </source>
</evidence>
<name>O59541_PYRHO</name>
<dbReference type="EnsemblBacteria" id="BAA31002">
    <property type="protein sequence ID" value="BAA31002"/>
    <property type="gene ID" value="BAA31002"/>
</dbReference>
<sequence length="158" mass="18883">MNLHSKAYLDYPFLICYCSRCKEDINTKPSNICLPNFFILEVNINHLSTYSEVSPNWLPYIQTIKGSSHRIGYIVSYRTIPLMSKIKWSYEIITLFNRLRKLVYPLRGYAPQVTINENYYICIFFLCELHYFLHCTSLSRNWPFINEAIDFNSLWNLR</sequence>
<keyword evidence="2" id="KW-1185">Reference proteome</keyword>
<dbReference type="PIR" id="C71201">
    <property type="entry name" value="C71201"/>
</dbReference>
<reference evidence="1 2" key="1">
    <citation type="journal article" date="1998" name="DNA Res.">
        <title>Complete sequence and gene organization of the genome of a hyper-thermophilic archaebacterium, Pyrococcus horikoshii OT3.</title>
        <authorList>
            <person name="Kawarabayasi Y."/>
            <person name="Sawada M."/>
            <person name="Horikawa H."/>
            <person name="Haikawa Y."/>
            <person name="Hino Y."/>
            <person name="Yamamoto S."/>
            <person name="Sekine M."/>
            <person name="Baba S."/>
            <person name="Kosugi H."/>
            <person name="Hosoyama A."/>
            <person name="Nagai Y."/>
            <person name="Sakai M."/>
            <person name="Ogura K."/>
            <person name="Otuka R."/>
            <person name="Nakazawa H."/>
            <person name="Takamiya M."/>
            <person name="Ohfuku Y."/>
            <person name="Funahashi T."/>
            <person name="Tanaka T."/>
            <person name="Kudoh Y."/>
            <person name="Yamazaki J."/>
            <person name="Kushida N."/>
            <person name="Oguchi A."/>
            <person name="Aoki K."/>
            <person name="Nakamura Y."/>
            <person name="Robb T.F."/>
            <person name="Horikoshi K."/>
            <person name="Masuchi Y."/>
            <person name="Shizuya H."/>
            <person name="Kikuchi H."/>
        </authorList>
    </citation>
    <scope>NUCLEOTIDE SEQUENCE [LARGE SCALE GENOMIC DNA]</scope>
    <source>
        <strain evidence="2">ATCC 700860 / DSM 12428 / JCM 9974 / NBRC 100139 / OT-3</strain>
    </source>
</reference>
<organism evidence="1 2">
    <name type="scientific">Pyrococcus horikoshii (strain ATCC 700860 / DSM 12428 / JCM 9974 / NBRC 100139 / OT-3)</name>
    <dbReference type="NCBI Taxonomy" id="70601"/>
    <lineage>
        <taxon>Archaea</taxon>
        <taxon>Methanobacteriati</taxon>
        <taxon>Methanobacteriota</taxon>
        <taxon>Thermococci</taxon>
        <taxon>Thermococcales</taxon>
        <taxon>Thermococcaceae</taxon>
        <taxon>Pyrococcus</taxon>
    </lineage>
</organism>
<gene>
    <name evidence="1" type="ordered locus">PH1880</name>
</gene>
<protein>
    <submittedName>
        <fullName evidence="1">Uncharacterized protein</fullName>
    </submittedName>
</protein>
<dbReference type="KEGG" id="pho:PH1880"/>
<dbReference type="AlphaFoldDB" id="O59541"/>